<dbReference type="CDD" id="cd00093">
    <property type="entry name" value="HTH_XRE"/>
    <property type="match status" value="1"/>
</dbReference>
<dbReference type="CDD" id="cd02209">
    <property type="entry name" value="cupin_XRE_C"/>
    <property type="match status" value="1"/>
</dbReference>
<dbReference type="GO" id="GO:0003677">
    <property type="term" value="F:DNA binding"/>
    <property type="evidence" value="ECO:0007669"/>
    <property type="project" value="UniProtKB-KW"/>
</dbReference>
<keyword evidence="1" id="KW-0238">DNA-binding</keyword>
<proteinExistence type="predicted"/>
<dbReference type="AlphaFoldDB" id="A0A174B435"/>
<dbReference type="PANTHER" id="PTHR46797">
    <property type="entry name" value="HTH-TYPE TRANSCRIPTIONAL REGULATOR"/>
    <property type="match status" value="1"/>
</dbReference>
<evidence type="ECO:0000313" key="8">
    <source>
        <dbReference type="Proteomes" id="UP000095727"/>
    </source>
</evidence>
<dbReference type="RefSeq" id="WP_008373502.1">
    <property type="nucleotide sequence ID" value="NZ_BSCI01000001.1"/>
</dbReference>
<organism evidence="4 7">
    <name type="scientific">Coprococcus comes</name>
    <dbReference type="NCBI Taxonomy" id="410072"/>
    <lineage>
        <taxon>Bacteria</taxon>
        <taxon>Bacillati</taxon>
        <taxon>Bacillota</taxon>
        <taxon>Clostridia</taxon>
        <taxon>Lachnospirales</taxon>
        <taxon>Lachnospiraceae</taxon>
        <taxon>Coprococcus</taxon>
    </lineage>
</organism>
<dbReference type="GO" id="GO:0005829">
    <property type="term" value="C:cytosol"/>
    <property type="evidence" value="ECO:0007669"/>
    <property type="project" value="TreeGrafter"/>
</dbReference>
<dbReference type="OrthoDB" id="9803228at2"/>
<dbReference type="PANTHER" id="PTHR46797:SF2">
    <property type="entry name" value="TRANSCRIPTIONAL REGULATOR"/>
    <property type="match status" value="1"/>
</dbReference>
<dbReference type="InterPro" id="IPR001387">
    <property type="entry name" value="Cro/C1-type_HTH"/>
</dbReference>
<evidence type="ECO:0000259" key="2">
    <source>
        <dbReference type="PROSITE" id="PS50943"/>
    </source>
</evidence>
<evidence type="ECO:0000313" key="6">
    <source>
        <dbReference type="EMBL" id="NUN85491.1"/>
    </source>
</evidence>
<dbReference type="Gene3D" id="2.60.120.10">
    <property type="entry name" value="Jelly Rolls"/>
    <property type="match status" value="1"/>
</dbReference>
<evidence type="ECO:0000313" key="4">
    <source>
        <dbReference type="EMBL" id="CUN95587.1"/>
    </source>
</evidence>
<dbReference type="InterPro" id="IPR014710">
    <property type="entry name" value="RmlC-like_jellyroll"/>
</dbReference>
<dbReference type="Gene3D" id="1.10.260.40">
    <property type="entry name" value="lambda repressor-like DNA-binding domains"/>
    <property type="match status" value="1"/>
</dbReference>
<evidence type="ECO:0000313" key="7">
    <source>
        <dbReference type="Proteomes" id="UP000095362"/>
    </source>
</evidence>
<dbReference type="Proteomes" id="UP000554488">
    <property type="component" value="Unassembled WGS sequence"/>
</dbReference>
<reference evidence="5" key="4">
    <citation type="submission" date="2022-09" db="EMBL/GenBank/DDBJ databases">
        <title>Draft genome sequence of Coprococcus comes strain 31264.</title>
        <authorList>
            <person name="Atsushi H."/>
            <person name="Moriya O."/>
            <person name="Mitsuo S."/>
        </authorList>
    </citation>
    <scope>NUCLEOTIDE SEQUENCE</scope>
    <source>
        <strain evidence="5">JCM 31264</strain>
    </source>
</reference>
<dbReference type="EMBL" id="JABWDC010000006">
    <property type="protein sequence ID" value="NUN85491.1"/>
    <property type="molecule type" value="Genomic_DNA"/>
</dbReference>
<dbReference type="PaxDb" id="410072-ERS852525_00076"/>
<dbReference type="STRING" id="410072.ERS852525_00076"/>
<dbReference type="EMBL" id="BSCI01000001">
    <property type="protein sequence ID" value="GLG85525.1"/>
    <property type="molecule type" value="Genomic_DNA"/>
</dbReference>
<evidence type="ECO:0000313" key="5">
    <source>
        <dbReference type="EMBL" id="GLG85525.1"/>
    </source>
</evidence>
<dbReference type="Proteomes" id="UP000095362">
    <property type="component" value="Unassembled WGS sequence"/>
</dbReference>
<dbReference type="EMBL" id="CYXR01000001">
    <property type="protein sequence ID" value="CUM68836.1"/>
    <property type="molecule type" value="Genomic_DNA"/>
</dbReference>
<dbReference type="PROSITE" id="PS50943">
    <property type="entry name" value="HTH_CROC1"/>
    <property type="match status" value="1"/>
</dbReference>
<name>A0A174B435_9FIRM</name>
<dbReference type="InterPro" id="IPR010982">
    <property type="entry name" value="Lambda_DNA-bd_dom_sf"/>
</dbReference>
<accession>A0A174B435</accession>
<dbReference type="SMART" id="SM00530">
    <property type="entry name" value="HTH_XRE"/>
    <property type="match status" value="1"/>
</dbReference>
<dbReference type="InterPro" id="IPR011051">
    <property type="entry name" value="RmlC_Cupin_sf"/>
</dbReference>
<protein>
    <submittedName>
        <fullName evidence="6">Cupin domain-containing protein</fullName>
    </submittedName>
    <submittedName>
        <fullName evidence="4 5">Transcriptional regulator</fullName>
    </submittedName>
</protein>
<dbReference type="Proteomes" id="UP001145109">
    <property type="component" value="Unassembled WGS sequence"/>
</dbReference>
<dbReference type="SUPFAM" id="SSF51182">
    <property type="entry name" value="RmlC-like cupins"/>
    <property type="match status" value="1"/>
</dbReference>
<sequence>MLDLAHIGERIRECRKKKMMTIRVLGEYTGLSAGYLSMLEQNKTSPNVDSLARICEALDIDIQYALEGEMPGKTVIHREEMSKHLYPEENMTVEVADFGQGESIFEYITIEPGESAKKEEYRHVFSEMCMVIKGTLNVEVEGKICSLHPGDSVYIKSRERHSISNPGKEPCVSIWVYHRDVPRRFERNENKIVK</sequence>
<dbReference type="InterPro" id="IPR013096">
    <property type="entry name" value="Cupin_2"/>
</dbReference>
<dbReference type="Pfam" id="PF01381">
    <property type="entry name" value="HTH_3"/>
    <property type="match status" value="1"/>
</dbReference>
<feature type="domain" description="HTH cro/C1-type" evidence="2">
    <location>
        <begin position="11"/>
        <end position="65"/>
    </location>
</feature>
<gene>
    <name evidence="4" type="primary">puuR_3</name>
    <name evidence="3" type="synonym">puuR_1</name>
    <name evidence="5" type="ORF">comes_00700</name>
    <name evidence="4" type="ORF">ERS852481_01120</name>
    <name evidence="3" type="ORF">ERS852574_00013</name>
    <name evidence="6" type="ORF">HUU93_02535</name>
</gene>
<evidence type="ECO:0000313" key="9">
    <source>
        <dbReference type="Proteomes" id="UP000554488"/>
    </source>
</evidence>
<dbReference type="GO" id="GO:0003700">
    <property type="term" value="F:DNA-binding transcription factor activity"/>
    <property type="evidence" value="ECO:0007669"/>
    <property type="project" value="TreeGrafter"/>
</dbReference>
<reference evidence="7 8" key="1">
    <citation type="submission" date="2015-09" db="EMBL/GenBank/DDBJ databases">
        <authorList>
            <consortium name="Pathogen Informatics"/>
        </authorList>
    </citation>
    <scope>NUCLEOTIDE SEQUENCE [LARGE SCALE GENOMIC DNA]</scope>
    <source>
        <strain evidence="4 7">2789STDY5834866</strain>
        <strain evidence="3 8">2789STDY5834962</strain>
    </source>
</reference>
<evidence type="ECO:0000313" key="3">
    <source>
        <dbReference type="EMBL" id="CUM68836.1"/>
    </source>
</evidence>
<dbReference type="SUPFAM" id="SSF47413">
    <property type="entry name" value="lambda repressor-like DNA-binding domains"/>
    <property type="match status" value="1"/>
</dbReference>
<dbReference type="Pfam" id="PF07883">
    <property type="entry name" value="Cupin_2"/>
    <property type="match status" value="1"/>
</dbReference>
<reference evidence="6 9" key="3">
    <citation type="submission" date="2020-07" db="EMBL/GenBank/DDBJ databases">
        <title>Bacterial metabolism rescues the inhibition of intestinal drug absorption by food and drug additives.</title>
        <authorList>
            <person name="Zou L."/>
            <person name="Spanogiannopoulos P."/>
            <person name="Chien H.-C."/>
            <person name="Pieper L.M."/>
            <person name="Cai W."/>
            <person name="Khuri N."/>
            <person name="Pottel J."/>
            <person name="Vora B."/>
            <person name="Ni Z."/>
            <person name="Tsakalozou E."/>
            <person name="Zhang W."/>
            <person name="Shoichet B.K."/>
            <person name="Giacomini K.M."/>
            <person name="Turnbaugh P.J."/>
        </authorList>
    </citation>
    <scope>NUCLEOTIDE SEQUENCE [LARGE SCALE GENOMIC DNA]</scope>
    <source>
        <strain evidence="6 9">F22</strain>
    </source>
</reference>
<reference evidence="5" key="5">
    <citation type="submission" date="2022-11" db="EMBL/GenBank/DDBJ databases">
        <title>Draft genome sequence of Coprococcus comes strain 31264.</title>
        <authorList>
            <person name="Hisatomi A."/>
            <person name="Ohkuma M."/>
            <person name="Sakamoto M."/>
        </authorList>
    </citation>
    <scope>NUCLEOTIDE SEQUENCE</scope>
    <source>
        <strain evidence="5">JCM 31264</strain>
    </source>
</reference>
<dbReference type="EMBL" id="CYZK01000005">
    <property type="protein sequence ID" value="CUN95587.1"/>
    <property type="molecule type" value="Genomic_DNA"/>
</dbReference>
<reference evidence="6 9" key="2">
    <citation type="submission" date="2020-04" db="EMBL/GenBank/DDBJ databases">
        <authorList>
            <person name="Pieper L."/>
        </authorList>
    </citation>
    <scope>NUCLEOTIDE SEQUENCE [LARGE SCALE GENOMIC DNA]</scope>
    <source>
        <strain evidence="6 9">F22</strain>
    </source>
</reference>
<evidence type="ECO:0000256" key="1">
    <source>
        <dbReference type="ARBA" id="ARBA00023125"/>
    </source>
</evidence>
<dbReference type="Proteomes" id="UP000095727">
    <property type="component" value="Unassembled WGS sequence"/>
</dbReference>
<dbReference type="GeneID" id="92825996"/>
<dbReference type="InterPro" id="IPR050807">
    <property type="entry name" value="TransReg_Diox_bact_type"/>
</dbReference>